<name>A0A4S4JVU6_ALKAL</name>
<organism evidence="2 3">
    <name type="scientific">Alkalihalobacillus alcalophilus ATCC 27647 = CGMCC 1.3604</name>
    <dbReference type="NCBI Taxonomy" id="1218173"/>
    <lineage>
        <taxon>Bacteria</taxon>
        <taxon>Bacillati</taxon>
        <taxon>Bacillota</taxon>
        <taxon>Bacilli</taxon>
        <taxon>Bacillales</taxon>
        <taxon>Bacillaceae</taxon>
        <taxon>Alkalihalobacillus</taxon>
    </lineage>
</organism>
<reference evidence="2 3" key="1">
    <citation type="submission" date="2014-01" db="EMBL/GenBank/DDBJ databases">
        <title>Draft genome sequencing of Bacillus alcalophilus CGMCC 1.3604.</title>
        <authorList>
            <person name="Yang J."/>
            <person name="Diao L."/>
            <person name="Yang S."/>
        </authorList>
    </citation>
    <scope>NUCLEOTIDE SEQUENCE [LARGE SCALE GENOMIC DNA]</scope>
    <source>
        <strain evidence="2 3">CGMCC 1.3604</strain>
    </source>
</reference>
<proteinExistence type="predicted"/>
<evidence type="ECO:0000313" key="3">
    <source>
        <dbReference type="Proteomes" id="UP000297014"/>
    </source>
</evidence>
<dbReference type="EMBL" id="JALP01000396">
    <property type="protein sequence ID" value="THG88357.1"/>
    <property type="molecule type" value="Genomic_DNA"/>
</dbReference>
<evidence type="ECO:0000256" key="1">
    <source>
        <dbReference type="SAM" id="MobiDB-lite"/>
    </source>
</evidence>
<feature type="region of interest" description="Disordered" evidence="1">
    <location>
        <begin position="1"/>
        <end position="35"/>
    </location>
</feature>
<protein>
    <submittedName>
        <fullName evidence="2">Uncharacterized protein</fullName>
    </submittedName>
</protein>
<dbReference type="AlphaFoldDB" id="A0A4S4JVU6"/>
<feature type="compositionally biased region" description="Basic and acidic residues" evidence="1">
    <location>
        <begin position="1"/>
        <end position="22"/>
    </location>
</feature>
<gene>
    <name evidence="2" type="ORF">AJ85_06835</name>
</gene>
<comment type="caution">
    <text evidence="2">The sequence shown here is derived from an EMBL/GenBank/DDBJ whole genome shotgun (WGS) entry which is preliminary data.</text>
</comment>
<dbReference type="Proteomes" id="UP000297014">
    <property type="component" value="Unassembled WGS sequence"/>
</dbReference>
<accession>A0A4S4JVU6</accession>
<evidence type="ECO:0000313" key="2">
    <source>
        <dbReference type="EMBL" id="THG88357.1"/>
    </source>
</evidence>
<sequence length="35" mass="3953">MKPEMSVEKPVRESKAANEAKSKRIRAVKGIKVQQ</sequence>